<dbReference type="STRING" id="318464.IO99_17050"/>
<keyword evidence="1" id="KW-0472">Membrane</keyword>
<protein>
    <submittedName>
        <fullName evidence="2">Uncharacterized protein</fullName>
    </submittedName>
</protein>
<keyword evidence="1" id="KW-1133">Transmembrane helix</keyword>
<reference evidence="2 3" key="1">
    <citation type="submission" date="2014-07" db="EMBL/GenBank/DDBJ databases">
        <title>Draft genome of Clostridium sulfidigenes 113A isolated from sediments associated with methane hydrate from Krishna Godavari basin.</title>
        <authorList>
            <person name="Honkalas V.S."/>
            <person name="Dabir A.P."/>
            <person name="Arora P."/>
            <person name="Dhakephalkar P.K."/>
        </authorList>
    </citation>
    <scope>NUCLEOTIDE SEQUENCE [LARGE SCALE GENOMIC DNA]</scope>
    <source>
        <strain evidence="2 3">113A</strain>
    </source>
</reference>
<dbReference type="Proteomes" id="UP000028542">
    <property type="component" value="Unassembled WGS sequence"/>
</dbReference>
<evidence type="ECO:0000313" key="3">
    <source>
        <dbReference type="Proteomes" id="UP000028542"/>
    </source>
</evidence>
<evidence type="ECO:0000313" key="2">
    <source>
        <dbReference type="EMBL" id="KEZ85059.1"/>
    </source>
</evidence>
<dbReference type="AlphaFoldDB" id="A0A084J7X5"/>
<dbReference type="RefSeq" id="WP_035135336.1">
    <property type="nucleotide sequence ID" value="NZ_JPMD01000047.1"/>
</dbReference>
<feature type="transmembrane region" description="Helical" evidence="1">
    <location>
        <begin position="69"/>
        <end position="89"/>
    </location>
</feature>
<sequence length="101" mass="11535">MDFLYIVIGVIVAEFICSILFKGLNDSIIGLFKPMQKFISKSKKKKVWSAIGYGIAVFIALAIKDSFELHYIWYGILIGVLLSLNDIIFERGIFEKRIDNL</sequence>
<keyword evidence="3" id="KW-1185">Reference proteome</keyword>
<evidence type="ECO:0000256" key="1">
    <source>
        <dbReference type="SAM" id="Phobius"/>
    </source>
</evidence>
<gene>
    <name evidence="2" type="ORF">IO99_17050</name>
</gene>
<accession>A0A084J7X5</accession>
<dbReference type="EMBL" id="JPMD01000047">
    <property type="protein sequence ID" value="KEZ85059.1"/>
    <property type="molecule type" value="Genomic_DNA"/>
</dbReference>
<feature type="transmembrane region" description="Helical" evidence="1">
    <location>
        <begin position="6"/>
        <end position="25"/>
    </location>
</feature>
<comment type="caution">
    <text evidence="2">The sequence shown here is derived from an EMBL/GenBank/DDBJ whole genome shotgun (WGS) entry which is preliminary data.</text>
</comment>
<proteinExistence type="predicted"/>
<organism evidence="2 3">
    <name type="scientific">Clostridium sulfidigenes</name>
    <dbReference type="NCBI Taxonomy" id="318464"/>
    <lineage>
        <taxon>Bacteria</taxon>
        <taxon>Bacillati</taxon>
        <taxon>Bacillota</taxon>
        <taxon>Clostridia</taxon>
        <taxon>Eubacteriales</taxon>
        <taxon>Clostridiaceae</taxon>
        <taxon>Clostridium</taxon>
    </lineage>
</organism>
<name>A0A084J7X5_9CLOT</name>
<keyword evidence="1" id="KW-0812">Transmembrane</keyword>
<feature type="transmembrane region" description="Helical" evidence="1">
    <location>
        <begin position="46"/>
        <end position="63"/>
    </location>
</feature>